<accession>A0A8J5JVU8</accession>
<keyword evidence="8" id="KW-0472">Membrane</keyword>
<dbReference type="PANTHER" id="PTHR23403:SF1">
    <property type="entry name" value="TREHALASE"/>
    <property type="match status" value="1"/>
</dbReference>
<comment type="catalytic activity">
    <reaction evidence="1 7">
        <text>alpha,alpha-trehalose + H2O = alpha-D-glucose + beta-D-glucose</text>
        <dbReference type="Rhea" id="RHEA:32675"/>
        <dbReference type="ChEBI" id="CHEBI:15377"/>
        <dbReference type="ChEBI" id="CHEBI:15903"/>
        <dbReference type="ChEBI" id="CHEBI:16551"/>
        <dbReference type="ChEBI" id="CHEBI:17925"/>
        <dbReference type="EC" id="3.2.1.28"/>
    </reaction>
</comment>
<dbReference type="Pfam" id="PF01204">
    <property type="entry name" value="Trehalase"/>
    <property type="match status" value="1"/>
</dbReference>
<dbReference type="PROSITE" id="PS00927">
    <property type="entry name" value="TREHALASE_1"/>
    <property type="match status" value="1"/>
</dbReference>
<dbReference type="InterPro" id="IPR001661">
    <property type="entry name" value="Glyco_hydro_37"/>
</dbReference>
<evidence type="ECO:0000256" key="2">
    <source>
        <dbReference type="ARBA" id="ARBA00005615"/>
    </source>
</evidence>
<dbReference type="PROSITE" id="PS00928">
    <property type="entry name" value="TREHALASE_2"/>
    <property type="match status" value="1"/>
</dbReference>
<comment type="caution">
    <text evidence="9">The sequence shown here is derived from an EMBL/GenBank/DDBJ whole genome shotgun (WGS) entry which is preliminary data.</text>
</comment>
<evidence type="ECO:0000313" key="10">
    <source>
        <dbReference type="Proteomes" id="UP000747542"/>
    </source>
</evidence>
<keyword evidence="6 7" id="KW-0326">Glycosidase</keyword>
<keyword evidence="5 7" id="KW-0378">Hydrolase</keyword>
<evidence type="ECO:0000313" key="9">
    <source>
        <dbReference type="EMBL" id="KAG7160209.1"/>
    </source>
</evidence>
<feature type="transmembrane region" description="Helical" evidence="8">
    <location>
        <begin position="546"/>
        <end position="566"/>
    </location>
</feature>
<name>A0A8J5JVU8_HOMAM</name>
<evidence type="ECO:0000256" key="7">
    <source>
        <dbReference type="RuleBase" id="RU361180"/>
    </source>
</evidence>
<sequence length="586" mass="68776">MEACKIFCNYKLLQLVSKAKIFNDSKHFVDMKLKMPPEVVENKFNSLLNKTKDQPSKDDIKKFLEENFEDGGTEFISWIPEDWKTKPKFTYDVYDIYLRNWVLEVNQRWKVLGRKLSEDVYKNNSLYSQIYVPNAFIVPGGRFAELYYWDSYWIIEGLLLSEMHDTAKQMIKNFLYLINEFGYIPNGSRKYYIGRSQPPFLTSMVDLYWKYTKDVTFLSECMSALEKEYSFWQKNRSITITMDDNIYTLFQYRVNSTDPRPESYYEDERLVKNMTKEERRRIFSGIKSAAESGWDFSSRWFLANGKHSTNMTDINTTSIAPVCLNSLMGLNARLLSEFFHILGNESKHNLYKAYADEVNITMSRIFWSDRDGVWFDYNVEKRELIPGFYPSNLMPLWTETYGKERTPAFIIEQAIAYLDRNNISSYPGGIPTSLLKTGQQWDLPNGWAPLQYFVVMGLHKARKYNPRAEKLAFSFAREWVLNVYKSYLNTKPHKMLEKYLVTEVGKSGSGGEYNTQEGFGWTNAVIMKFLSIYGHKIRTKEVFDPAPLIVGILLMVVSLVSVASYMHRVRVCQRFKWESEETLSRV</sequence>
<dbReference type="InterPro" id="IPR008928">
    <property type="entry name" value="6-hairpin_glycosidase_sf"/>
</dbReference>
<evidence type="ECO:0000256" key="6">
    <source>
        <dbReference type="ARBA" id="ARBA00023295"/>
    </source>
</evidence>
<dbReference type="AlphaFoldDB" id="A0A8J5JVU8"/>
<dbReference type="GO" id="GO:0004555">
    <property type="term" value="F:alpha,alpha-trehalase activity"/>
    <property type="evidence" value="ECO:0007669"/>
    <property type="project" value="UniProtKB-EC"/>
</dbReference>
<proteinExistence type="inferred from homology"/>
<keyword evidence="10" id="KW-1185">Reference proteome</keyword>
<dbReference type="PRINTS" id="PR00744">
    <property type="entry name" value="GLHYDRLASE37"/>
</dbReference>
<dbReference type="SUPFAM" id="SSF48208">
    <property type="entry name" value="Six-hairpin glycosidases"/>
    <property type="match status" value="1"/>
</dbReference>
<gene>
    <name evidence="9" type="primary">Treh-L1</name>
    <name evidence="9" type="ORF">Hamer_G012755</name>
</gene>
<dbReference type="EC" id="3.2.1.28" evidence="3 7"/>
<evidence type="ECO:0000256" key="8">
    <source>
        <dbReference type="SAM" id="Phobius"/>
    </source>
</evidence>
<organism evidence="9 10">
    <name type="scientific">Homarus americanus</name>
    <name type="common">American lobster</name>
    <dbReference type="NCBI Taxonomy" id="6706"/>
    <lineage>
        <taxon>Eukaryota</taxon>
        <taxon>Metazoa</taxon>
        <taxon>Ecdysozoa</taxon>
        <taxon>Arthropoda</taxon>
        <taxon>Crustacea</taxon>
        <taxon>Multicrustacea</taxon>
        <taxon>Malacostraca</taxon>
        <taxon>Eumalacostraca</taxon>
        <taxon>Eucarida</taxon>
        <taxon>Decapoda</taxon>
        <taxon>Pleocyemata</taxon>
        <taxon>Astacidea</taxon>
        <taxon>Nephropoidea</taxon>
        <taxon>Nephropidae</taxon>
        <taxon>Homarus</taxon>
    </lineage>
</organism>
<dbReference type="GO" id="GO:0005993">
    <property type="term" value="P:trehalose catabolic process"/>
    <property type="evidence" value="ECO:0007669"/>
    <property type="project" value="TreeGrafter"/>
</dbReference>
<comment type="similarity">
    <text evidence="2 7">Belongs to the glycosyl hydrolase 37 family.</text>
</comment>
<keyword evidence="8" id="KW-0812">Transmembrane</keyword>
<evidence type="ECO:0000256" key="3">
    <source>
        <dbReference type="ARBA" id="ARBA00012757"/>
    </source>
</evidence>
<dbReference type="PANTHER" id="PTHR23403">
    <property type="entry name" value="TREHALASE"/>
    <property type="match status" value="1"/>
</dbReference>
<protein>
    <recommendedName>
        <fullName evidence="4 7">Trehalase</fullName>
        <ecNumber evidence="3 7">3.2.1.28</ecNumber>
    </recommendedName>
    <alternativeName>
        <fullName evidence="7">Alpha-trehalose glucohydrolase</fullName>
    </alternativeName>
</protein>
<dbReference type="Proteomes" id="UP000747542">
    <property type="component" value="Unassembled WGS sequence"/>
</dbReference>
<dbReference type="InterPro" id="IPR012341">
    <property type="entry name" value="6hp_glycosidase-like_sf"/>
</dbReference>
<reference evidence="9" key="1">
    <citation type="journal article" date="2021" name="Sci. Adv.">
        <title>The American lobster genome reveals insights on longevity, neural, and immune adaptations.</title>
        <authorList>
            <person name="Polinski J.M."/>
            <person name="Zimin A.V."/>
            <person name="Clark K.F."/>
            <person name="Kohn A.B."/>
            <person name="Sadowski N."/>
            <person name="Timp W."/>
            <person name="Ptitsyn A."/>
            <person name="Khanna P."/>
            <person name="Romanova D.Y."/>
            <person name="Williams P."/>
            <person name="Greenwood S.J."/>
            <person name="Moroz L.L."/>
            <person name="Walt D.R."/>
            <person name="Bodnar A.G."/>
        </authorList>
    </citation>
    <scope>NUCLEOTIDE SEQUENCE</scope>
    <source>
        <strain evidence="9">GMGI-L3</strain>
    </source>
</reference>
<evidence type="ECO:0000256" key="1">
    <source>
        <dbReference type="ARBA" id="ARBA00001576"/>
    </source>
</evidence>
<dbReference type="InterPro" id="IPR018232">
    <property type="entry name" value="Glyco_hydro_37_CS"/>
</dbReference>
<evidence type="ECO:0000256" key="5">
    <source>
        <dbReference type="ARBA" id="ARBA00022801"/>
    </source>
</evidence>
<keyword evidence="8" id="KW-1133">Transmembrane helix</keyword>
<dbReference type="EMBL" id="JAHLQT010031643">
    <property type="protein sequence ID" value="KAG7160209.1"/>
    <property type="molecule type" value="Genomic_DNA"/>
</dbReference>
<dbReference type="Gene3D" id="1.50.10.10">
    <property type="match status" value="1"/>
</dbReference>
<evidence type="ECO:0000256" key="4">
    <source>
        <dbReference type="ARBA" id="ARBA00019905"/>
    </source>
</evidence>